<sequence>MQVVIIGGGLMGTTTAFYLARRGIHSTLIERHQVGRAATGASFGNIRRQGRFLPQLPLAHHSRALWGDAERLLGENLEFRVTGHLRLVFDVDSVSDMETYAKDAEPWGLTLELFDLNELRRRFPWAGSSAIAASLSPQDASANPPLVAPAFARAAARLGANILENTPVDAIRQTAHGFCVETPAGAIAADVVVNAAGAWGARLAERFGEPVPLEPYGPQMGMTEPLAQRIPPVVGLWSRIATESAYFRQIEGGNIIFGGGLRAPAALDPGDAHADPARTLAQLPLIERLCPALAPLKVIRTWAACEGYSRDMLPVMGPSQTTPGLFHAFGFCGHGFQLGPGVGDVMAELITTGRSETSIEPFSIARFAG</sequence>
<dbReference type="InterPro" id="IPR006076">
    <property type="entry name" value="FAD-dep_OxRdtase"/>
</dbReference>
<gene>
    <name evidence="3" type="ORF">J1C48_08240</name>
</gene>
<dbReference type="SUPFAM" id="SSF51905">
    <property type="entry name" value="FAD/NAD(P)-binding domain"/>
    <property type="match status" value="1"/>
</dbReference>
<dbReference type="AlphaFoldDB" id="A0A939FW17"/>
<feature type="domain" description="FAD dependent oxidoreductase" evidence="2">
    <location>
        <begin position="3"/>
        <end position="349"/>
    </location>
</feature>
<dbReference type="Proteomes" id="UP000664122">
    <property type="component" value="Unassembled WGS sequence"/>
</dbReference>
<evidence type="ECO:0000313" key="4">
    <source>
        <dbReference type="Proteomes" id="UP000664122"/>
    </source>
</evidence>
<dbReference type="RefSeq" id="WP_207257340.1">
    <property type="nucleotide sequence ID" value="NZ_JAFMPP010000005.1"/>
</dbReference>
<dbReference type="GO" id="GO:0016491">
    <property type="term" value="F:oxidoreductase activity"/>
    <property type="evidence" value="ECO:0007669"/>
    <property type="project" value="UniProtKB-KW"/>
</dbReference>
<dbReference type="PANTHER" id="PTHR13847">
    <property type="entry name" value="SARCOSINE DEHYDROGENASE-RELATED"/>
    <property type="match status" value="1"/>
</dbReference>
<evidence type="ECO:0000259" key="2">
    <source>
        <dbReference type="Pfam" id="PF01266"/>
    </source>
</evidence>
<reference evidence="3" key="1">
    <citation type="submission" date="2021-03" db="EMBL/GenBank/DDBJ databases">
        <title>Whole genome sequence of Jiella sp. CQZ9-1.</title>
        <authorList>
            <person name="Tuo L."/>
        </authorList>
    </citation>
    <scope>NUCLEOTIDE SEQUENCE</scope>
    <source>
        <strain evidence="3">CQZ9-1</strain>
    </source>
</reference>
<dbReference type="Gene3D" id="3.50.50.60">
    <property type="entry name" value="FAD/NAD(P)-binding domain"/>
    <property type="match status" value="1"/>
</dbReference>
<comment type="caution">
    <text evidence="3">The sequence shown here is derived from an EMBL/GenBank/DDBJ whole genome shotgun (WGS) entry which is preliminary data.</text>
</comment>
<evidence type="ECO:0000313" key="3">
    <source>
        <dbReference type="EMBL" id="MBO0662562.1"/>
    </source>
</evidence>
<name>A0A939FW17_9HYPH</name>
<accession>A0A939FW17</accession>
<organism evidence="3 4">
    <name type="scientific">Jiella flava</name>
    <dbReference type="NCBI Taxonomy" id="2816857"/>
    <lineage>
        <taxon>Bacteria</taxon>
        <taxon>Pseudomonadati</taxon>
        <taxon>Pseudomonadota</taxon>
        <taxon>Alphaproteobacteria</taxon>
        <taxon>Hyphomicrobiales</taxon>
        <taxon>Aurantimonadaceae</taxon>
        <taxon>Jiella</taxon>
    </lineage>
</organism>
<dbReference type="Gene3D" id="3.30.9.10">
    <property type="entry name" value="D-Amino Acid Oxidase, subunit A, domain 2"/>
    <property type="match status" value="1"/>
</dbReference>
<keyword evidence="4" id="KW-1185">Reference proteome</keyword>
<dbReference type="EMBL" id="JAFMPP010000005">
    <property type="protein sequence ID" value="MBO0662562.1"/>
    <property type="molecule type" value="Genomic_DNA"/>
</dbReference>
<dbReference type="InterPro" id="IPR036188">
    <property type="entry name" value="FAD/NAD-bd_sf"/>
</dbReference>
<protein>
    <submittedName>
        <fullName evidence="3">FAD-binding oxidoreductase</fullName>
    </submittedName>
</protein>
<evidence type="ECO:0000256" key="1">
    <source>
        <dbReference type="ARBA" id="ARBA00023002"/>
    </source>
</evidence>
<dbReference type="Pfam" id="PF01266">
    <property type="entry name" value="DAO"/>
    <property type="match status" value="1"/>
</dbReference>
<dbReference type="GO" id="GO:0005737">
    <property type="term" value="C:cytoplasm"/>
    <property type="evidence" value="ECO:0007669"/>
    <property type="project" value="TreeGrafter"/>
</dbReference>
<proteinExistence type="predicted"/>
<keyword evidence="1" id="KW-0560">Oxidoreductase</keyword>